<gene>
    <name evidence="2" type="ORF">FCL42_04450</name>
</gene>
<evidence type="ECO:0000313" key="3">
    <source>
        <dbReference type="Proteomes" id="UP000305675"/>
    </source>
</evidence>
<sequence length="123" mass="13235">MTTAKQLAMVGLLVGVICGCSAENRDKLTEAKDDAATAIAMLLDSTQATFEVVWDETKALAQDGVTQGSEMMDEGQQRLSEWRPTSSPPNQYAGIDMEQAQRSQLGSSIISPEVAAEEAEPER</sequence>
<accession>A0A4U1BU97</accession>
<reference evidence="2 3" key="1">
    <citation type="submission" date="2019-04" db="EMBL/GenBank/DDBJ databases">
        <authorList>
            <person name="Hwang J.C."/>
        </authorList>
    </citation>
    <scope>NUCLEOTIDE SEQUENCE [LARGE SCALE GENOMIC DNA]</scope>
    <source>
        <strain evidence="2 3">IMCC35002</strain>
    </source>
</reference>
<feature type="compositionally biased region" description="Polar residues" evidence="1">
    <location>
        <begin position="77"/>
        <end position="90"/>
    </location>
</feature>
<name>A0A4U1BU97_9GAMM</name>
<evidence type="ECO:0000313" key="2">
    <source>
        <dbReference type="EMBL" id="TKB57528.1"/>
    </source>
</evidence>
<dbReference type="Proteomes" id="UP000305675">
    <property type="component" value="Unassembled WGS sequence"/>
</dbReference>
<dbReference type="RefSeq" id="WP_136862173.1">
    <property type="nucleotide sequence ID" value="NZ_SWCJ01000002.1"/>
</dbReference>
<feature type="region of interest" description="Disordered" evidence="1">
    <location>
        <begin position="64"/>
        <end position="123"/>
    </location>
</feature>
<dbReference type="PROSITE" id="PS51257">
    <property type="entry name" value="PROKAR_LIPOPROTEIN"/>
    <property type="match status" value="1"/>
</dbReference>
<protein>
    <submittedName>
        <fullName evidence="2">Uncharacterized protein</fullName>
    </submittedName>
</protein>
<organism evidence="2 3">
    <name type="scientific">Ferrimonas aestuarii</name>
    <dbReference type="NCBI Taxonomy" id="2569539"/>
    <lineage>
        <taxon>Bacteria</taxon>
        <taxon>Pseudomonadati</taxon>
        <taxon>Pseudomonadota</taxon>
        <taxon>Gammaproteobacteria</taxon>
        <taxon>Alteromonadales</taxon>
        <taxon>Ferrimonadaceae</taxon>
        <taxon>Ferrimonas</taxon>
    </lineage>
</organism>
<evidence type="ECO:0000256" key="1">
    <source>
        <dbReference type="SAM" id="MobiDB-lite"/>
    </source>
</evidence>
<dbReference type="EMBL" id="SWCJ01000002">
    <property type="protein sequence ID" value="TKB57528.1"/>
    <property type="molecule type" value="Genomic_DNA"/>
</dbReference>
<dbReference type="AlphaFoldDB" id="A0A4U1BU97"/>
<proteinExistence type="predicted"/>
<keyword evidence="3" id="KW-1185">Reference proteome</keyword>
<comment type="caution">
    <text evidence="2">The sequence shown here is derived from an EMBL/GenBank/DDBJ whole genome shotgun (WGS) entry which is preliminary data.</text>
</comment>